<feature type="coiled-coil region" evidence="6">
    <location>
        <begin position="449"/>
        <end position="476"/>
    </location>
</feature>
<dbReference type="InterPro" id="IPR036865">
    <property type="entry name" value="CRAL-TRIO_dom_sf"/>
</dbReference>
<evidence type="ECO:0000256" key="7">
    <source>
        <dbReference type="SAM" id="MobiDB-lite"/>
    </source>
</evidence>
<keyword evidence="6" id="KW-0175">Coiled coil</keyword>
<dbReference type="InterPro" id="IPR051026">
    <property type="entry name" value="PI/PC_transfer"/>
</dbReference>
<dbReference type="Gene3D" id="3.40.525.10">
    <property type="entry name" value="CRAL-TRIO lipid binding domain"/>
    <property type="match status" value="1"/>
</dbReference>
<dbReference type="GO" id="GO:0015031">
    <property type="term" value="P:protein transport"/>
    <property type="evidence" value="ECO:0007669"/>
    <property type="project" value="UniProtKB-KW"/>
</dbReference>
<dbReference type="SUPFAM" id="SSF52087">
    <property type="entry name" value="CRAL/TRIO domain"/>
    <property type="match status" value="1"/>
</dbReference>
<keyword evidence="10" id="KW-1185">Reference proteome</keyword>
<dbReference type="PANTHER" id="PTHR45657:SF50">
    <property type="entry name" value="PHOSPHATIDYLINOSITOL_PHOSPHATIDYLCHOLINE TRANSFER PROTEIN SFH11"/>
    <property type="match status" value="1"/>
</dbReference>
<dbReference type="PANTHER" id="PTHR45657">
    <property type="entry name" value="CRAL-TRIO DOMAIN-CONTAINING PROTEIN YKL091C-RELATED"/>
    <property type="match status" value="1"/>
</dbReference>
<dbReference type="GO" id="GO:0005886">
    <property type="term" value="C:plasma membrane"/>
    <property type="evidence" value="ECO:0007669"/>
    <property type="project" value="UniProtKB-SubCell"/>
</dbReference>
<keyword evidence="3" id="KW-0653">Protein transport</keyword>
<dbReference type="Pfam" id="PF00650">
    <property type="entry name" value="CRAL_TRIO"/>
    <property type="match status" value="1"/>
</dbReference>
<dbReference type="InterPro" id="IPR011074">
    <property type="entry name" value="CRAL/TRIO_N_dom"/>
</dbReference>
<keyword evidence="4" id="KW-0333">Golgi apparatus</keyword>
<feature type="region of interest" description="Disordered" evidence="7">
    <location>
        <begin position="102"/>
        <end position="122"/>
    </location>
</feature>
<proteinExistence type="inferred from homology"/>
<dbReference type="Proteomes" id="UP001152523">
    <property type="component" value="Unassembled WGS sequence"/>
</dbReference>
<evidence type="ECO:0000256" key="3">
    <source>
        <dbReference type="ARBA" id="ARBA00022927"/>
    </source>
</evidence>
<comment type="subcellular location">
    <subcellularLocation>
        <location evidence="1">Cell membrane</location>
        <topology evidence="1">Peripheral membrane protein</topology>
    </subcellularLocation>
    <subcellularLocation>
        <location evidence="2">Golgi apparatus membrane</location>
        <topology evidence="2">Peripheral membrane protein</topology>
    </subcellularLocation>
</comment>
<dbReference type="PRINTS" id="PR00180">
    <property type="entry name" value="CRETINALDHBP"/>
</dbReference>
<dbReference type="AlphaFoldDB" id="A0AAV0FP71"/>
<comment type="similarity">
    <text evidence="5">Belongs to the SFH family.</text>
</comment>
<reference evidence="9" key="1">
    <citation type="submission" date="2022-07" db="EMBL/GenBank/DDBJ databases">
        <authorList>
            <person name="Macas J."/>
            <person name="Novak P."/>
            <person name="Neumann P."/>
        </authorList>
    </citation>
    <scope>NUCLEOTIDE SEQUENCE</scope>
</reference>
<evidence type="ECO:0000313" key="10">
    <source>
        <dbReference type="Proteomes" id="UP001152523"/>
    </source>
</evidence>
<dbReference type="EMBL" id="CAMAPF010001000">
    <property type="protein sequence ID" value="CAH9137445.1"/>
    <property type="molecule type" value="Genomic_DNA"/>
</dbReference>
<protein>
    <recommendedName>
        <fullName evidence="8">CRAL-TRIO domain-containing protein</fullName>
    </recommendedName>
</protein>
<evidence type="ECO:0000256" key="5">
    <source>
        <dbReference type="ARBA" id="ARBA00038020"/>
    </source>
</evidence>
<dbReference type="GO" id="GO:0000139">
    <property type="term" value="C:Golgi membrane"/>
    <property type="evidence" value="ECO:0007669"/>
    <property type="project" value="UniProtKB-SubCell"/>
</dbReference>
<dbReference type="InterPro" id="IPR001251">
    <property type="entry name" value="CRAL-TRIO_dom"/>
</dbReference>
<evidence type="ECO:0000313" key="9">
    <source>
        <dbReference type="EMBL" id="CAH9137445.1"/>
    </source>
</evidence>
<dbReference type="InterPro" id="IPR036273">
    <property type="entry name" value="CRAL/TRIO_N_dom_sf"/>
</dbReference>
<evidence type="ECO:0000259" key="8">
    <source>
        <dbReference type="PROSITE" id="PS50191"/>
    </source>
</evidence>
<dbReference type="SUPFAM" id="SSF46938">
    <property type="entry name" value="CRAL/TRIO N-terminal domain"/>
    <property type="match status" value="1"/>
</dbReference>
<dbReference type="CDD" id="cd00170">
    <property type="entry name" value="SEC14"/>
    <property type="match status" value="1"/>
</dbReference>
<accession>A0AAV0FP71</accession>
<gene>
    <name evidence="9" type="ORF">CEPIT_LOCUS36024</name>
</gene>
<dbReference type="Gene3D" id="1.10.8.20">
    <property type="entry name" value="N-terminal domain of phosphatidylinositol transfer protein sec14p"/>
    <property type="match status" value="1"/>
</dbReference>
<organism evidence="9 10">
    <name type="scientific">Cuscuta epithymum</name>
    <dbReference type="NCBI Taxonomy" id="186058"/>
    <lineage>
        <taxon>Eukaryota</taxon>
        <taxon>Viridiplantae</taxon>
        <taxon>Streptophyta</taxon>
        <taxon>Embryophyta</taxon>
        <taxon>Tracheophyta</taxon>
        <taxon>Spermatophyta</taxon>
        <taxon>Magnoliopsida</taxon>
        <taxon>eudicotyledons</taxon>
        <taxon>Gunneridae</taxon>
        <taxon>Pentapetalae</taxon>
        <taxon>asterids</taxon>
        <taxon>lamiids</taxon>
        <taxon>Solanales</taxon>
        <taxon>Convolvulaceae</taxon>
        <taxon>Cuscuteae</taxon>
        <taxon>Cuscuta</taxon>
        <taxon>Cuscuta subgen. Cuscuta</taxon>
    </lineage>
</organism>
<evidence type="ECO:0000256" key="1">
    <source>
        <dbReference type="ARBA" id="ARBA00004202"/>
    </source>
</evidence>
<dbReference type="PROSITE" id="PS50191">
    <property type="entry name" value="CRAL_TRIO"/>
    <property type="match status" value="1"/>
</dbReference>
<comment type="caution">
    <text evidence="9">The sequence shown here is derived from an EMBL/GenBank/DDBJ whole genome shotgun (WGS) entry which is preliminary data.</text>
</comment>
<evidence type="ECO:0000256" key="2">
    <source>
        <dbReference type="ARBA" id="ARBA00004395"/>
    </source>
</evidence>
<keyword evidence="3" id="KW-0813">Transport</keyword>
<evidence type="ECO:0000256" key="4">
    <source>
        <dbReference type="ARBA" id="ARBA00023034"/>
    </source>
</evidence>
<dbReference type="SMART" id="SM00516">
    <property type="entry name" value="SEC14"/>
    <property type="match status" value="1"/>
</dbReference>
<dbReference type="SMART" id="SM01100">
    <property type="entry name" value="CRAL_TRIO_N"/>
    <property type="match status" value="1"/>
</dbReference>
<name>A0AAV0FP71_9ASTE</name>
<sequence>MFSSRVKAGRMLLDTQIFCVSFLLSIVRSILFFSTAKSMEFDVQVSITTPNPPSHLHKVISAFIPLLSPPADPGFISRRLKCQVYMNKPKLARDILIIRSRKTSNPKKAPQEEANGSPKHRKVRLSLCCKKGMRKSGSRETVVQHGPEDKEKVDSFRKFVFCDNSLMVGKEPGDHTLLRFLRMRNYDMVKAKEMFLNYLHWWDEFGVDEVCKDFKFDEYKEVKRYYPHGFHGVDKYGRPIYIERIGMVDIHQLFQATTIDRFVKYHVSEQEKTLNLRYPACSLAANKFIASTTSILDVKDVGMSHFSKQAKEMFKKIQKIDSSYYPETLHRLFIINAGPGFKLLWAAIKRFIENRTLVKIKVLGKDYLSDLLEDIDPSNLPKFFGGNCTCGGGGCYDDLCLLSDKGPWNDPEIIDALKVKAAEAAEMAESKDVMTMPVQTQATDPLLVLNKIDALINDANAKMQTMEAALQDAKLVLHGLVQHVDDLKKMVLVTNITP</sequence>
<evidence type="ECO:0000256" key="6">
    <source>
        <dbReference type="SAM" id="Coils"/>
    </source>
</evidence>
<feature type="domain" description="CRAL-TRIO" evidence="8">
    <location>
        <begin position="218"/>
        <end position="392"/>
    </location>
</feature>